<evidence type="ECO:0000256" key="4">
    <source>
        <dbReference type="HAMAP-Rule" id="MF_00262"/>
    </source>
</evidence>
<evidence type="ECO:0000256" key="2">
    <source>
        <dbReference type="ARBA" id="ARBA00020112"/>
    </source>
</evidence>
<dbReference type="HAMAP" id="MF_00262">
    <property type="entry name" value="MinE"/>
    <property type="match status" value="1"/>
</dbReference>
<dbReference type="InterPro" id="IPR005527">
    <property type="entry name" value="MinE"/>
</dbReference>
<keyword evidence="4" id="KW-0131">Cell cycle</keyword>
<evidence type="ECO:0000313" key="5">
    <source>
        <dbReference type="EMBL" id="HGU33184.1"/>
    </source>
</evidence>
<dbReference type="GO" id="GO:0051301">
    <property type="term" value="P:cell division"/>
    <property type="evidence" value="ECO:0007669"/>
    <property type="project" value="UniProtKB-KW"/>
</dbReference>
<comment type="similarity">
    <text evidence="1 4">Belongs to the MinE family.</text>
</comment>
<dbReference type="GO" id="GO:0032955">
    <property type="term" value="P:regulation of division septum assembly"/>
    <property type="evidence" value="ECO:0007669"/>
    <property type="project" value="InterPro"/>
</dbReference>
<dbReference type="EMBL" id="DSUH01000233">
    <property type="protein sequence ID" value="HGU33184.1"/>
    <property type="molecule type" value="Genomic_DNA"/>
</dbReference>
<proteinExistence type="inferred from homology"/>
<organism evidence="5">
    <name type="scientific">Desulfatirhabdium butyrativorans</name>
    <dbReference type="NCBI Taxonomy" id="340467"/>
    <lineage>
        <taxon>Bacteria</taxon>
        <taxon>Pseudomonadati</taxon>
        <taxon>Thermodesulfobacteriota</taxon>
        <taxon>Desulfobacteria</taxon>
        <taxon>Desulfobacterales</taxon>
        <taxon>Desulfatirhabdiaceae</taxon>
        <taxon>Desulfatirhabdium</taxon>
    </lineage>
</organism>
<protein>
    <recommendedName>
        <fullName evidence="2 4">Cell division topological specificity factor</fullName>
    </recommendedName>
</protein>
<gene>
    <name evidence="4 5" type="primary">minE</name>
    <name evidence="5" type="ORF">ENS29_10060</name>
</gene>
<dbReference type="InterPro" id="IPR036707">
    <property type="entry name" value="MinE_sf"/>
</dbReference>
<dbReference type="AlphaFoldDB" id="A0A7C4MQM8"/>
<dbReference type="SUPFAM" id="SSF55229">
    <property type="entry name" value="Cell division protein MinE topological specificity domain"/>
    <property type="match status" value="1"/>
</dbReference>
<name>A0A7C4MQM8_9BACT</name>
<dbReference type="Pfam" id="PF03776">
    <property type="entry name" value="MinE"/>
    <property type="match status" value="1"/>
</dbReference>
<keyword evidence="4 5" id="KW-0132">Cell division</keyword>
<dbReference type="NCBIfam" id="TIGR01215">
    <property type="entry name" value="minE"/>
    <property type="match status" value="1"/>
</dbReference>
<comment type="function">
    <text evidence="3 4">Prevents the cell division inhibition by proteins MinC and MinD at internal division sites while permitting inhibition at polar sites. This ensures cell division at the proper site by restricting the formation of a division septum at the midpoint of the long axis of the cell.</text>
</comment>
<evidence type="ECO:0000256" key="1">
    <source>
        <dbReference type="ARBA" id="ARBA00008168"/>
    </source>
</evidence>
<comment type="caution">
    <text evidence="5">The sequence shown here is derived from an EMBL/GenBank/DDBJ whole genome shotgun (WGS) entry which is preliminary data.</text>
</comment>
<sequence length="111" mass="12416">MLNGFTQELQRIFQGIFGKGKPSSKDTAKNRIQLALICDKLEISEDILKNLQMDIVEVISRYFEIDTQAIKLDISKAEGKSALVVNTPILAAKRQPLPRPEPIKAPRAKGR</sequence>
<accession>A0A7C4MQM8</accession>
<evidence type="ECO:0000256" key="3">
    <source>
        <dbReference type="ARBA" id="ARBA00025265"/>
    </source>
</evidence>
<dbReference type="Gene3D" id="3.30.1070.10">
    <property type="entry name" value="Cell division topological specificity factor MinE"/>
    <property type="match status" value="1"/>
</dbReference>
<reference evidence="5" key="1">
    <citation type="journal article" date="2020" name="mSystems">
        <title>Genome- and Community-Level Interaction Insights into Carbon Utilization and Element Cycling Functions of Hydrothermarchaeota in Hydrothermal Sediment.</title>
        <authorList>
            <person name="Zhou Z."/>
            <person name="Liu Y."/>
            <person name="Xu W."/>
            <person name="Pan J."/>
            <person name="Luo Z.H."/>
            <person name="Li M."/>
        </authorList>
    </citation>
    <scope>NUCLEOTIDE SEQUENCE [LARGE SCALE GENOMIC DNA]</scope>
    <source>
        <strain evidence="5">SpSt-477</strain>
    </source>
</reference>